<dbReference type="OrthoDB" id="9796631at2"/>
<dbReference type="PANTHER" id="PTHR43701:SF2">
    <property type="entry name" value="MEMBRANE TRANSPORTER PROTEIN YJNA-RELATED"/>
    <property type="match status" value="1"/>
</dbReference>
<feature type="transmembrane region" description="Helical" evidence="5">
    <location>
        <begin position="174"/>
        <end position="195"/>
    </location>
</feature>
<keyword evidence="7" id="KW-1185">Reference proteome</keyword>
<dbReference type="Pfam" id="PF01925">
    <property type="entry name" value="TauE"/>
    <property type="match status" value="1"/>
</dbReference>
<sequence length="248" mass="26799">MFNLLEEVLTGILIGFLSGMFGLGGSSIATPLLRTIIGVKPTFALATPLPVVIPSAVSASLVYHKRGLINFNVAKVTIIFGFPFVLIGAILTRLVSGKFLMLSTAVFVFTVGLSFLFRKDVFKTEAEGKVNRFVLISLSGLIGLISGFLANGGGVMLVPFYVKALKMDIKSAFATSLFVIPFFAIPGTVVHFLLGHIDLKLLLVLVLTSIPFANFGAKLAVRLKNETLEIAYGIFLVVFSIFFFVREV</sequence>
<dbReference type="RefSeq" id="WP_140945288.1">
    <property type="nucleotide sequence ID" value="NZ_FAOO01000010.1"/>
</dbReference>
<evidence type="ECO:0000256" key="1">
    <source>
        <dbReference type="ARBA" id="ARBA00004141"/>
    </source>
</evidence>
<keyword evidence="2 5" id="KW-0812">Transmembrane</keyword>
<dbReference type="InterPro" id="IPR051598">
    <property type="entry name" value="TSUP/Inactive_protease-like"/>
</dbReference>
<feature type="transmembrane region" description="Helical" evidence="5">
    <location>
        <begin position="137"/>
        <end position="162"/>
    </location>
</feature>
<dbReference type="Proteomes" id="UP000320623">
    <property type="component" value="Unassembled WGS sequence"/>
</dbReference>
<evidence type="ECO:0000256" key="3">
    <source>
        <dbReference type="ARBA" id="ARBA00022989"/>
    </source>
</evidence>
<dbReference type="GO" id="GO:0005886">
    <property type="term" value="C:plasma membrane"/>
    <property type="evidence" value="ECO:0007669"/>
    <property type="project" value="UniProtKB-SubCell"/>
</dbReference>
<dbReference type="InterPro" id="IPR002781">
    <property type="entry name" value="TM_pro_TauE-like"/>
</dbReference>
<feature type="transmembrane region" description="Helical" evidence="5">
    <location>
        <begin position="69"/>
        <end position="92"/>
    </location>
</feature>
<feature type="transmembrane region" description="Helical" evidence="5">
    <location>
        <begin position="45"/>
        <end position="63"/>
    </location>
</feature>
<gene>
    <name evidence="6" type="ORF">JGI1_01552</name>
</gene>
<accession>A0A0S4N7F9</accession>
<evidence type="ECO:0000256" key="2">
    <source>
        <dbReference type="ARBA" id="ARBA00022692"/>
    </source>
</evidence>
<dbReference type="EMBL" id="FAOO01000010">
    <property type="protein sequence ID" value="CUU06563.1"/>
    <property type="molecule type" value="Genomic_DNA"/>
</dbReference>
<name>A0A0S4N7F9_9BACT</name>
<dbReference type="PANTHER" id="PTHR43701">
    <property type="entry name" value="MEMBRANE TRANSPORTER PROTEIN MJ0441-RELATED"/>
    <property type="match status" value="1"/>
</dbReference>
<feature type="transmembrane region" description="Helical" evidence="5">
    <location>
        <begin position="228"/>
        <end position="245"/>
    </location>
</feature>
<evidence type="ECO:0000313" key="6">
    <source>
        <dbReference type="EMBL" id="CUU06563.1"/>
    </source>
</evidence>
<evidence type="ECO:0000313" key="7">
    <source>
        <dbReference type="Proteomes" id="UP000320623"/>
    </source>
</evidence>
<keyword evidence="3 5" id="KW-1133">Transmembrane helix</keyword>
<keyword evidence="4 5" id="KW-0472">Membrane</keyword>
<evidence type="ECO:0000256" key="5">
    <source>
        <dbReference type="RuleBase" id="RU363041"/>
    </source>
</evidence>
<comment type="similarity">
    <text evidence="5">Belongs to the 4-toluene sulfonate uptake permease (TSUP) (TC 2.A.102) family.</text>
</comment>
<feature type="transmembrane region" description="Helical" evidence="5">
    <location>
        <begin position="12"/>
        <end position="33"/>
    </location>
</feature>
<evidence type="ECO:0000256" key="4">
    <source>
        <dbReference type="ARBA" id="ARBA00023136"/>
    </source>
</evidence>
<protein>
    <recommendedName>
        <fullName evidence="5">Probable membrane transporter protein</fullName>
    </recommendedName>
</protein>
<comment type="subcellular location">
    <subcellularLocation>
        <location evidence="5">Cell membrane</location>
        <topology evidence="5">Multi-pass membrane protein</topology>
    </subcellularLocation>
    <subcellularLocation>
        <location evidence="1">Membrane</location>
        <topology evidence="1">Multi-pass membrane protein</topology>
    </subcellularLocation>
</comment>
<reference evidence="7" key="1">
    <citation type="submission" date="2015-11" db="EMBL/GenBank/DDBJ databases">
        <authorList>
            <person name="Varghese N."/>
        </authorList>
    </citation>
    <scope>NUCLEOTIDE SEQUENCE [LARGE SCALE GENOMIC DNA]</scope>
</reference>
<keyword evidence="5" id="KW-1003">Cell membrane</keyword>
<feature type="transmembrane region" description="Helical" evidence="5">
    <location>
        <begin position="99"/>
        <end position="117"/>
    </location>
</feature>
<dbReference type="STRING" id="1643428.GCA_001442855_01519"/>
<feature type="transmembrane region" description="Helical" evidence="5">
    <location>
        <begin position="201"/>
        <end position="221"/>
    </location>
</feature>
<proteinExistence type="inferred from homology"/>
<dbReference type="AlphaFoldDB" id="A0A0S4N7F9"/>
<organism evidence="6 7">
    <name type="scientific">Candidatus Thermokryptus mobilis</name>
    <dbReference type="NCBI Taxonomy" id="1643428"/>
    <lineage>
        <taxon>Bacteria</taxon>
        <taxon>Pseudomonadati</taxon>
        <taxon>Candidatus Kryptoniota</taxon>
        <taxon>Candidatus Thermokryptus</taxon>
    </lineage>
</organism>